<organism evidence="1 2">
    <name type="scientific">Acinetobacter venetianus (strain ATCC 31012 / DSM 23050 / BCRC 14357 / CCUG 45561 / CIP 110063 / KCTC 2702 / LMG 19082 / RAG-1)</name>
    <dbReference type="NCBI Taxonomy" id="1191460"/>
    <lineage>
        <taxon>Bacteria</taxon>
        <taxon>Pseudomonadati</taxon>
        <taxon>Pseudomonadota</taxon>
        <taxon>Gammaproteobacteria</taxon>
        <taxon>Moraxellales</taxon>
        <taxon>Moraxellaceae</taxon>
        <taxon>Acinetobacter</taxon>
    </lineage>
</organism>
<dbReference type="Proteomes" id="UP000018445">
    <property type="component" value="Unassembled WGS sequence"/>
</dbReference>
<dbReference type="AlphaFoldDB" id="N8ZZK7"/>
<dbReference type="RefSeq" id="WP_004879768.1">
    <property type="nucleotide sequence ID" value="NZ_AKIQ01000001.1"/>
</dbReference>
<reference evidence="1 2" key="1">
    <citation type="submission" date="2013-02" db="EMBL/GenBank/DDBJ databases">
        <title>The Genome Sequence of Acinetobacter venetianus CIP 110063.</title>
        <authorList>
            <consortium name="The Broad Institute Genome Sequencing Platform"/>
            <consortium name="The Broad Institute Genome Sequencing Center for Infectious Disease"/>
            <person name="Cerqueira G."/>
            <person name="Feldgarden M."/>
            <person name="Courvalin P."/>
            <person name="Perichon B."/>
            <person name="Grillot-Courvalin C."/>
            <person name="Clermont D."/>
            <person name="Rocha E."/>
            <person name="Yoon E.-J."/>
            <person name="Nemec A."/>
            <person name="Walker B."/>
            <person name="Young S.K."/>
            <person name="Zeng Q."/>
            <person name="Gargeya S."/>
            <person name="Fitzgerald M."/>
            <person name="Haas B."/>
            <person name="Abouelleil A."/>
            <person name="Alvarado L."/>
            <person name="Arachchi H.M."/>
            <person name="Berlin A.M."/>
            <person name="Chapman S.B."/>
            <person name="Dewar J."/>
            <person name="Goldberg J."/>
            <person name="Griggs A."/>
            <person name="Gujja S."/>
            <person name="Hansen M."/>
            <person name="Howarth C."/>
            <person name="Imamovic A."/>
            <person name="Larimer J."/>
            <person name="McCowan C."/>
            <person name="Murphy C."/>
            <person name="Neiman D."/>
            <person name="Pearson M."/>
            <person name="Priest M."/>
            <person name="Roberts A."/>
            <person name="Saif S."/>
            <person name="Shea T."/>
            <person name="Sisk P."/>
            <person name="Sykes S."/>
            <person name="Wortman J."/>
            <person name="Nusbaum C."/>
            <person name="Birren B."/>
        </authorList>
    </citation>
    <scope>NUCLEOTIDE SEQUENCE [LARGE SCALE GENOMIC DNA]</scope>
    <source>
        <strain evidence="2">ATCC 31012 / DSM 23050 / BCRC 14357 / CCUG 45561 / CIP 110063 / KCTC 2702 / LMG 19082 / RAG-1</strain>
    </source>
</reference>
<dbReference type="PATRIC" id="fig|1191460.12.peg.2020"/>
<evidence type="ECO:0000313" key="2">
    <source>
        <dbReference type="Proteomes" id="UP000018445"/>
    </source>
</evidence>
<dbReference type="OrthoDB" id="6716590at2"/>
<keyword evidence="2" id="KW-1185">Reference proteome</keyword>
<sequence>MPSLKSKQRLNQFICLSVSTLLVSTALVGCGSGESKAKNDSTPIVTVPKPKNFDIKTSLEMRDVVVKVYDNFDNSLVLEQQVSTTSNLTMTLPKVLDTSHLYRIEISTKPSSLIYNFLKGQYQSVSINLHSIVSVDVSNLTQTIYINPNSEAIYQRALIRSGQLPNEVEDPTGINDLHVKLATQDVNTALLNAFNRINIPNLNPSYQLNIFSPQDVSTVAGTNVFTSAFFSFGYIQQWANNYPDNPFTEFTKNLAIDLKDGQLDAKKVRGDATSFESLIPPTPDNVDPEKNNLVDIVKLQENTRNLFASALKEATLQLATNFQQKATNPDGYMLLEQKAYSGNTPTITSTLTFRVPGAGDYRRAVGFVDTTATCNGSIYPCKQGITGINIVNPNLPSIEYLIGHYEDSANNCQLNIRANGVLELIKGSQIYRSVLDADSTDNLLQVDKANREYLLNSSSTEPNNTSLDYSFVQVKIKENQVQSASAGLDSRKAPDQLQTTQLQCNFS</sequence>
<dbReference type="HOGENOM" id="CLU_638777_0_0_6"/>
<proteinExistence type="predicted"/>
<protein>
    <recommendedName>
        <fullName evidence="3">Lipoprotein</fullName>
    </recommendedName>
</protein>
<dbReference type="GeneID" id="58194894"/>
<evidence type="ECO:0008006" key="3">
    <source>
        <dbReference type="Google" id="ProtNLM"/>
    </source>
</evidence>
<accession>N8ZZK7</accession>
<dbReference type="eggNOG" id="ENOG50348HN">
    <property type="taxonomic scope" value="Bacteria"/>
</dbReference>
<name>N8ZZK7_ACIVR</name>
<evidence type="ECO:0000313" key="1">
    <source>
        <dbReference type="EMBL" id="ENV37223.1"/>
    </source>
</evidence>
<dbReference type="EMBL" id="APPO01000013">
    <property type="protein sequence ID" value="ENV37223.1"/>
    <property type="molecule type" value="Genomic_DNA"/>
</dbReference>
<dbReference type="PROSITE" id="PS51257">
    <property type="entry name" value="PROKAR_LIPOPROTEIN"/>
    <property type="match status" value="1"/>
</dbReference>
<gene>
    <name evidence="1" type="ORF">F959_02031</name>
</gene>
<comment type="caution">
    <text evidence="1">The sequence shown here is derived from an EMBL/GenBank/DDBJ whole genome shotgun (WGS) entry which is preliminary data.</text>
</comment>